<dbReference type="Pfam" id="PF01047">
    <property type="entry name" value="MarR"/>
    <property type="match status" value="1"/>
</dbReference>
<dbReference type="GO" id="GO:0006950">
    <property type="term" value="P:response to stress"/>
    <property type="evidence" value="ECO:0007669"/>
    <property type="project" value="TreeGrafter"/>
</dbReference>
<evidence type="ECO:0000313" key="5">
    <source>
        <dbReference type="EMBL" id="CAG2152037.1"/>
    </source>
</evidence>
<dbReference type="InterPro" id="IPR036390">
    <property type="entry name" value="WH_DNA-bd_sf"/>
</dbReference>
<dbReference type="RefSeq" id="WP_211949417.1">
    <property type="nucleotide sequence ID" value="NZ_CAJPUY010000018.1"/>
</dbReference>
<dbReference type="SMART" id="SM00347">
    <property type="entry name" value="HTH_MARR"/>
    <property type="match status" value="1"/>
</dbReference>
<dbReference type="Proteomes" id="UP000672934">
    <property type="component" value="Unassembled WGS sequence"/>
</dbReference>
<keyword evidence="3" id="KW-0804">Transcription</keyword>
<proteinExistence type="predicted"/>
<keyword evidence="6" id="KW-1185">Reference proteome</keyword>
<keyword evidence="2" id="KW-0238">DNA-binding</keyword>
<name>A0A916MZF7_9BURK</name>
<protein>
    <recommendedName>
        <fullName evidence="4">HTH marR-type domain-containing protein</fullName>
    </recommendedName>
</protein>
<dbReference type="PANTHER" id="PTHR33164:SF64">
    <property type="entry name" value="TRANSCRIPTIONAL REGULATOR SLYA"/>
    <property type="match status" value="1"/>
</dbReference>
<evidence type="ECO:0000313" key="6">
    <source>
        <dbReference type="Proteomes" id="UP000672934"/>
    </source>
</evidence>
<dbReference type="EMBL" id="CAJPUY010000018">
    <property type="protein sequence ID" value="CAG2152037.1"/>
    <property type="molecule type" value="Genomic_DNA"/>
</dbReference>
<dbReference type="AlphaFoldDB" id="A0A916MZF7"/>
<dbReference type="InterPro" id="IPR036388">
    <property type="entry name" value="WH-like_DNA-bd_sf"/>
</dbReference>
<gene>
    <name evidence="5" type="ORF">LMG31506_04517</name>
</gene>
<evidence type="ECO:0000256" key="3">
    <source>
        <dbReference type="ARBA" id="ARBA00023163"/>
    </source>
</evidence>
<dbReference type="GO" id="GO:0003677">
    <property type="term" value="F:DNA binding"/>
    <property type="evidence" value="ECO:0007669"/>
    <property type="project" value="UniProtKB-KW"/>
</dbReference>
<dbReference type="InterPro" id="IPR039422">
    <property type="entry name" value="MarR/SlyA-like"/>
</dbReference>
<feature type="domain" description="HTH marR-type" evidence="4">
    <location>
        <begin position="20"/>
        <end position="156"/>
    </location>
</feature>
<accession>A0A916MZF7</accession>
<sequence>MATKKQESPVTITPPDEVDEERLAHLVKDAARAYIRSLQLRLAQHSVSYGHWTILRILWRHDGMSQRELSERAGVTEPTTFAAVKALEALGYVERMHLPGNKKKVHVFLSKAGRALRRKLEPLAEEVNAISVEGVTEEDVLTTRRVLISIAEKLVADEAALAESGRRMPSTQEVGRLLADI</sequence>
<evidence type="ECO:0000256" key="2">
    <source>
        <dbReference type="ARBA" id="ARBA00023125"/>
    </source>
</evidence>
<evidence type="ECO:0000256" key="1">
    <source>
        <dbReference type="ARBA" id="ARBA00023015"/>
    </source>
</evidence>
<organism evidence="5 6">
    <name type="scientific">Cupriavidus yeoncheonensis</name>
    <dbReference type="NCBI Taxonomy" id="1462994"/>
    <lineage>
        <taxon>Bacteria</taxon>
        <taxon>Pseudomonadati</taxon>
        <taxon>Pseudomonadota</taxon>
        <taxon>Betaproteobacteria</taxon>
        <taxon>Burkholderiales</taxon>
        <taxon>Burkholderiaceae</taxon>
        <taxon>Cupriavidus</taxon>
    </lineage>
</organism>
<dbReference type="InterPro" id="IPR000835">
    <property type="entry name" value="HTH_MarR-typ"/>
</dbReference>
<keyword evidence="1" id="KW-0805">Transcription regulation</keyword>
<dbReference type="Gene3D" id="1.10.10.10">
    <property type="entry name" value="Winged helix-like DNA-binding domain superfamily/Winged helix DNA-binding domain"/>
    <property type="match status" value="1"/>
</dbReference>
<reference evidence="5" key="1">
    <citation type="submission" date="2021-03" db="EMBL/GenBank/DDBJ databases">
        <authorList>
            <person name="Peeters C."/>
        </authorList>
    </citation>
    <scope>NUCLEOTIDE SEQUENCE</scope>
    <source>
        <strain evidence="5">LMG 31506</strain>
    </source>
</reference>
<dbReference type="GO" id="GO:0003700">
    <property type="term" value="F:DNA-binding transcription factor activity"/>
    <property type="evidence" value="ECO:0007669"/>
    <property type="project" value="InterPro"/>
</dbReference>
<dbReference type="PROSITE" id="PS50995">
    <property type="entry name" value="HTH_MARR_2"/>
    <property type="match status" value="1"/>
</dbReference>
<evidence type="ECO:0000259" key="4">
    <source>
        <dbReference type="PROSITE" id="PS50995"/>
    </source>
</evidence>
<comment type="caution">
    <text evidence="5">The sequence shown here is derived from an EMBL/GenBank/DDBJ whole genome shotgun (WGS) entry which is preliminary data.</text>
</comment>
<dbReference type="PANTHER" id="PTHR33164">
    <property type="entry name" value="TRANSCRIPTIONAL REGULATOR, MARR FAMILY"/>
    <property type="match status" value="1"/>
</dbReference>
<dbReference type="SUPFAM" id="SSF46785">
    <property type="entry name" value="Winged helix' DNA-binding domain"/>
    <property type="match status" value="1"/>
</dbReference>